<dbReference type="InterPro" id="IPR036397">
    <property type="entry name" value="RNaseH_sf"/>
</dbReference>
<organism evidence="1 2">
    <name type="scientific">Cordylochernes scorpioides</name>
    <dbReference type="NCBI Taxonomy" id="51811"/>
    <lineage>
        <taxon>Eukaryota</taxon>
        <taxon>Metazoa</taxon>
        <taxon>Ecdysozoa</taxon>
        <taxon>Arthropoda</taxon>
        <taxon>Chelicerata</taxon>
        <taxon>Arachnida</taxon>
        <taxon>Pseudoscorpiones</taxon>
        <taxon>Cheliferoidea</taxon>
        <taxon>Chernetidae</taxon>
        <taxon>Cordylochernes</taxon>
    </lineage>
</organism>
<dbReference type="Gene3D" id="3.30.420.10">
    <property type="entry name" value="Ribonuclease H-like superfamily/Ribonuclease H"/>
    <property type="match status" value="1"/>
</dbReference>
<evidence type="ECO:0000313" key="1">
    <source>
        <dbReference type="EMBL" id="UYV73540.1"/>
    </source>
</evidence>
<keyword evidence="2" id="KW-1185">Reference proteome</keyword>
<reference evidence="1 2" key="1">
    <citation type="submission" date="2022-01" db="EMBL/GenBank/DDBJ databases">
        <title>A chromosomal length assembly of Cordylochernes scorpioides.</title>
        <authorList>
            <person name="Zeh D."/>
            <person name="Zeh J."/>
        </authorList>
    </citation>
    <scope>NUCLEOTIDE SEQUENCE [LARGE SCALE GENOMIC DNA]</scope>
    <source>
        <strain evidence="1">IN4F17</strain>
        <tissue evidence="1">Whole Body</tissue>
    </source>
</reference>
<proteinExistence type="predicted"/>
<protein>
    <recommendedName>
        <fullName evidence="3">Histone-lysine N-methyltransferase SETMAR</fullName>
    </recommendedName>
</protein>
<name>A0ABY6KXE7_9ARAC</name>
<sequence>MKTVGVCCMIMHRVTHHSLFVAFLAKNNVCVLNHPPYSPDLAQCDFYLFPKIKLKLKGCFFYDIPTIQTAATSTLEAIPQSGLQVATLYMSLCIQKCNASIKIYLIKDFVEVTLEYSLYIELKTRDGWSRIVL</sequence>
<accession>A0ABY6KXE7</accession>
<evidence type="ECO:0008006" key="3">
    <source>
        <dbReference type="Google" id="ProtNLM"/>
    </source>
</evidence>
<evidence type="ECO:0000313" key="2">
    <source>
        <dbReference type="Proteomes" id="UP001235939"/>
    </source>
</evidence>
<dbReference type="EMBL" id="CP092872">
    <property type="protein sequence ID" value="UYV73540.1"/>
    <property type="molecule type" value="Genomic_DNA"/>
</dbReference>
<dbReference type="Proteomes" id="UP001235939">
    <property type="component" value="Chromosome 10"/>
</dbReference>
<gene>
    <name evidence="1" type="ORF">LAZ67_10004048</name>
</gene>